<dbReference type="SUPFAM" id="SSF46689">
    <property type="entry name" value="Homeodomain-like"/>
    <property type="match status" value="1"/>
</dbReference>
<evidence type="ECO:0000259" key="3">
    <source>
        <dbReference type="PROSITE" id="PS50977"/>
    </source>
</evidence>
<organism evidence="4 5">
    <name type="scientific">Paragemmobacter ruber</name>
    <dbReference type="NCBI Taxonomy" id="1985673"/>
    <lineage>
        <taxon>Bacteria</taxon>
        <taxon>Pseudomonadati</taxon>
        <taxon>Pseudomonadota</taxon>
        <taxon>Alphaproteobacteria</taxon>
        <taxon>Rhodobacterales</taxon>
        <taxon>Paracoccaceae</taxon>
        <taxon>Paragemmobacter</taxon>
    </lineage>
</organism>
<dbReference type="EMBL" id="JAAATW010000001">
    <property type="protein sequence ID" value="NBE07251.1"/>
    <property type="molecule type" value="Genomic_DNA"/>
</dbReference>
<reference evidence="5" key="1">
    <citation type="submission" date="2020-01" db="EMBL/GenBank/DDBJ databases">
        <title>Sphingomonas sp. strain CSW-10.</title>
        <authorList>
            <person name="Chen W.-M."/>
        </authorList>
    </citation>
    <scope>NUCLEOTIDE SEQUENCE [LARGE SCALE GENOMIC DNA]</scope>
    <source>
        <strain evidence="5">CCP-1</strain>
    </source>
</reference>
<proteinExistence type="predicted"/>
<gene>
    <name evidence="4" type="ORF">GU920_06870</name>
</gene>
<dbReference type="Proteomes" id="UP001517376">
    <property type="component" value="Unassembled WGS sequence"/>
</dbReference>
<protein>
    <submittedName>
        <fullName evidence="4">TetR family transcriptional regulator</fullName>
    </submittedName>
</protein>
<feature type="DNA-binding region" description="H-T-H motif" evidence="2">
    <location>
        <begin position="33"/>
        <end position="52"/>
    </location>
</feature>
<evidence type="ECO:0000256" key="2">
    <source>
        <dbReference type="PROSITE-ProRule" id="PRU00335"/>
    </source>
</evidence>
<accession>A0ABW9Y419</accession>
<dbReference type="PRINTS" id="PR00455">
    <property type="entry name" value="HTHTETR"/>
</dbReference>
<dbReference type="PROSITE" id="PS50977">
    <property type="entry name" value="HTH_TETR_2"/>
    <property type="match status" value="1"/>
</dbReference>
<evidence type="ECO:0000313" key="5">
    <source>
        <dbReference type="Proteomes" id="UP001517376"/>
    </source>
</evidence>
<dbReference type="InterPro" id="IPR009057">
    <property type="entry name" value="Homeodomain-like_sf"/>
</dbReference>
<name>A0ABW9Y419_9RHOB</name>
<dbReference type="RefSeq" id="WP_161766175.1">
    <property type="nucleotide sequence ID" value="NZ_JAAATW010000001.1"/>
</dbReference>
<dbReference type="InterPro" id="IPR001647">
    <property type="entry name" value="HTH_TetR"/>
</dbReference>
<comment type="caution">
    <text evidence="4">The sequence shown here is derived from an EMBL/GenBank/DDBJ whole genome shotgun (WGS) entry which is preliminary data.</text>
</comment>
<sequence>MTGLRERQKADRTRRIIEAAARLFRDHGYGAIRIEDIAQAAEVSVGTLYNYFTNKGDLLLAIVSMEVEEVLEAGKAIVADPQDDIARTLGALLGIYFDHSLYYLSKEMWRTAMAISIEAPGTPFSARYTELDGQLAAQVCDLIHELQRRGYARADVDAQAVGQLLFNNLNQMFTEFVKDEAMTLSALHAATARQNAPVAELLAKG</sequence>
<dbReference type="Gene3D" id="1.10.357.10">
    <property type="entry name" value="Tetracycline Repressor, domain 2"/>
    <property type="match status" value="1"/>
</dbReference>
<feature type="domain" description="HTH tetR-type" evidence="3">
    <location>
        <begin position="10"/>
        <end position="70"/>
    </location>
</feature>
<keyword evidence="1 2" id="KW-0238">DNA-binding</keyword>
<dbReference type="InterPro" id="IPR050109">
    <property type="entry name" value="HTH-type_TetR-like_transc_reg"/>
</dbReference>
<dbReference type="Pfam" id="PF00440">
    <property type="entry name" value="TetR_N"/>
    <property type="match status" value="1"/>
</dbReference>
<dbReference type="PANTHER" id="PTHR30055:SF226">
    <property type="entry name" value="HTH-TYPE TRANSCRIPTIONAL REGULATOR PKSA"/>
    <property type="match status" value="1"/>
</dbReference>
<evidence type="ECO:0000313" key="4">
    <source>
        <dbReference type="EMBL" id="NBE07251.1"/>
    </source>
</evidence>
<dbReference type="PANTHER" id="PTHR30055">
    <property type="entry name" value="HTH-TYPE TRANSCRIPTIONAL REGULATOR RUTR"/>
    <property type="match status" value="1"/>
</dbReference>
<evidence type="ECO:0000256" key="1">
    <source>
        <dbReference type="ARBA" id="ARBA00023125"/>
    </source>
</evidence>
<keyword evidence="5" id="KW-1185">Reference proteome</keyword>